<comment type="cofactor">
    <cofactor evidence="2">
        <name>Zn(2+)</name>
        <dbReference type="ChEBI" id="CHEBI:29105"/>
    </cofactor>
</comment>
<accession>A0A285ECR8</accession>
<dbReference type="Pfam" id="PF07687">
    <property type="entry name" value="M20_dimer"/>
    <property type="match status" value="1"/>
</dbReference>
<dbReference type="InterPro" id="IPR010182">
    <property type="entry name" value="ArgE/DapE"/>
</dbReference>
<dbReference type="SUPFAM" id="SSF53187">
    <property type="entry name" value="Zn-dependent exopeptidases"/>
    <property type="match status" value="1"/>
</dbReference>
<dbReference type="PANTHER" id="PTHR43808:SF25">
    <property type="entry name" value="PEPTIDASE M20 DIMERISATION DOMAIN-CONTAINING PROTEIN"/>
    <property type="match status" value="1"/>
</dbReference>
<dbReference type="GO" id="GO:0046872">
    <property type="term" value="F:metal ion binding"/>
    <property type="evidence" value="ECO:0007669"/>
    <property type="project" value="UniProtKB-KW"/>
</dbReference>
<dbReference type="Proteomes" id="UP000219514">
    <property type="component" value="Unassembled WGS sequence"/>
</dbReference>
<evidence type="ECO:0000259" key="9">
    <source>
        <dbReference type="Pfam" id="PF07687"/>
    </source>
</evidence>
<dbReference type="NCBIfam" id="TIGR01910">
    <property type="entry name" value="DapE-ArgE"/>
    <property type="match status" value="1"/>
</dbReference>
<keyword evidence="6" id="KW-0862">Zinc</keyword>
<comment type="similarity">
    <text evidence="3">Belongs to the peptidase M20A family.</text>
</comment>
<organism evidence="10 11">
    <name type="scientific">Geodermatophilus sabuli</name>
    <dbReference type="NCBI Taxonomy" id="1564158"/>
    <lineage>
        <taxon>Bacteria</taxon>
        <taxon>Bacillati</taxon>
        <taxon>Actinomycetota</taxon>
        <taxon>Actinomycetes</taxon>
        <taxon>Geodermatophilales</taxon>
        <taxon>Geodermatophilaceae</taxon>
        <taxon>Geodermatophilus</taxon>
    </lineage>
</organism>
<dbReference type="AlphaFoldDB" id="A0A285ECR8"/>
<evidence type="ECO:0000256" key="4">
    <source>
        <dbReference type="ARBA" id="ARBA00022723"/>
    </source>
</evidence>
<keyword evidence="7" id="KW-0170">Cobalt</keyword>
<feature type="domain" description="Peptidase M20 dimerisation" evidence="9">
    <location>
        <begin position="266"/>
        <end position="377"/>
    </location>
</feature>
<dbReference type="SUPFAM" id="SSF55031">
    <property type="entry name" value="Bacterial exopeptidase dimerisation domain"/>
    <property type="match status" value="1"/>
</dbReference>
<proteinExistence type="inferred from homology"/>
<comment type="cofactor">
    <cofactor evidence="1">
        <name>Co(2+)</name>
        <dbReference type="ChEBI" id="CHEBI:48828"/>
    </cofactor>
</comment>
<sequence>MVREGGNQMAPGGTMHPARTLSRLPPPEPAHTGRPGSVGAAGVRYRHGVHRAAYWSRARLRDVADLTDAEARVLAAVDEQWSVDRLRALVAVPSIGGTAAECDVQHLVAGWLEELDCDVDRWPIDLTAAATVPDAPGQEVDRTEAWGVVGTAPAAEDGVPALVFSGHTDVVPPGDPARWPRDPFDPHVAGGAVHGRGSCDMKAGVVASLAALAAVRTAGVRLARPVAVHAVVGEEDGGLGAWATLQRGHRGDVCVIPEPTAGAVVTAHAGALTFRLEVVGHAAHAAHRDRGVSAVELFAAVHAGLRGFEAERQVDADPRFDGARFPYGINIGRLRAGDWASSVPDRLVADGRYGVRLGEPVAEARAAFEERLAALCAADPWLAEHPVGLTWTGGAFASGALPAGHPLLSAVRRAVGDTGTGEPPERAVPAGTDLRLYAAAGIPTLLYGPGDLHLAHGPLERVPIDQLLTAARAFALLTLRTCGVA</sequence>
<reference evidence="10 11" key="1">
    <citation type="submission" date="2017-09" db="EMBL/GenBank/DDBJ databases">
        <authorList>
            <person name="Ehlers B."/>
            <person name="Leendertz F.H."/>
        </authorList>
    </citation>
    <scope>NUCLEOTIDE SEQUENCE [LARGE SCALE GENOMIC DNA]</scope>
    <source>
        <strain evidence="10 11">DSM 46844</strain>
    </source>
</reference>
<dbReference type="InterPro" id="IPR050072">
    <property type="entry name" value="Peptidase_M20A"/>
</dbReference>
<name>A0A285ECR8_9ACTN</name>
<evidence type="ECO:0000256" key="7">
    <source>
        <dbReference type="ARBA" id="ARBA00023285"/>
    </source>
</evidence>
<protein>
    <submittedName>
        <fullName evidence="10">Acetylornithine deacetylase</fullName>
    </submittedName>
</protein>
<evidence type="ECO:0000256" key="1">
    <source>
        <dbReference type="ARBA" id="ARBA00001941"/>
    </source>
</evidence>
<evidence type="ECO:0000256" key="3">
    <source>
        <dbReference type="ARBA" id="ARBA00006247"/>
    </source>
</evidence>
<evidence type="ECO:0000256" key="6">
    <source>
        <dbReference type="ARBA" id="ARBA00022833"/>
    </source>
</evidence>
<dbReference type="Gene3D" id="3.40.630.10">
    <property type="entry name" value="Zn peptidases"/>
    <property type="match status" value="1"/>
</dbReference>
<feature type="region of interest" description="Disordered" evidence="8">
    <location>
        <begin position="1"/>
        <end position="42"/>
    </location>
</feature>
<keyword evidence="5" id="KW-0378">Hydrolase</keyword>
<dbReference type="Gene3D" id="3.30.70.360">
    <property type="match status" value="1"/>
</dbReference>
<dbReference type="GO" id="GO:0016787">
    <property type="term" value="F:hydrolase activity"/>
    <property type="evidence" value="ECO:0007669"/>
    <property type="project" value="UniProtKB-KW"/>
</dbReference>
<dbReference type="InterPro" id="IPR036264">
    <property type="entry name" value="Bact_exopeptidase_dim_dom"/>
</dbReference>
<dbReference type="InterPro" id="IPR011650">
    <property type="entry name" value="Peptidase_M20_dimer"/>
</dbReference>
<dbReference type="Pfam" id="PF01546">
    <property type="entry name" value="Peptidase_M20"/>
    <property type="match status" value="1"/>
</dbReference>
<dbReference type="EMBL" id="OBDO01000005">
    <property type="protein sequence ID" value="SNX96918.1"/>
    <property type="molecule type" value="Genomic_DNA"/>
</dbReference>
<evidence type="ECO:0000256" key="2">
    <source>
        <dbReference type="ARBA" id="ARBA00001947"/>
    </source>
</evidence>
<keyword evidence="11" id="KW-1185">Reference proteome</keyword>
<keyword evidence="4" id="KW-0479">Metal-binding</keyword>
<dbReference type="InterPro" id="IPR002933">
    <property type="entry name" value="Peptidase_M20"/>
</dbReference>
<gene>
    <name evidence="10" type="ORF">SAMN06893097_105259</name>
</gene>
<evidence type="ECO:0000256" key="5">
    <source>
        <dbReference type="ARBA" id="ARBA00022801"/>
    </source>
</evidence>
<dbReference type="PANTHER" id="PTHR43808">
    <property type="entry name" value="ACETYLORNITHINE DEACETYLASE"/>
    <property type="match status" value="1"/>
</dbReference>
<evidence type="ECO:0000256" key="8">
    <source>
        <dbReference type="SAM" id="MobiDB-lite"/>
    </source>
</evidence>
<evidence type="ECO:0000313" key="11">
    <source>
        <dbReference type="Proteomes" id="UP000219514"/>
    </source>
</evidence>
<evidence type="ECO:0000313" key="10">
    <source>
        <dbReference type="EMBL" id="SNX96918.1"/>
    </source>
</evidence>